<dbReference type="Pfam" id="PF12833">
    <property type="entry name" value="HTH_18"/>
    <property type="match status" value="1"/>
</dbReference>
<keyword evidence="1" id="KW-0805">Transcription regulation</keyword>
<sequence>MNTYGFHKLHINHLDDASEHFHTHDNYMAIQGGENGCLDYSKQICFLGGSFLSTSMSNSGWSYQTSNEIDGFVVTIAHAGGGEWKTHFGKYRIGNGAIVLLDQRNVFSSTYLPNTKYTTLYLSNFDICKQLTMMLGIPPKTRVYFNEYRPTKEQIGTIQTFATLIFDLMANTKHPPKKITDSLKESLLGYVLHSFPNNYTRMLIDENNIVLPTPHSIKIAAQYMIDNSDPDLTVGEVAAMAGMSVRSLQNGFKRYKGITPILFLRNARIKKARSILLSKAASSPRSVARECGFLNYQLFCKYYFQAFFEHPASTIIKSS</sequence>
<keyword evidence="2" id="KW-0238">DNA-binding</keyword>
<evidence type="ECO:0000313" key="6">
    <source>
        <dbReference type="Proteomes" id="UP000077563"/>
    </source>
</evidence>
<evidence type="ECO:0000256" key="2">
    <source>
        <dbReference type="ARBA" id="ARBA00023125"/>
    </source>
</evidence>
<evidence type="ECO:0000256" key="3">
    <source>
        <dbReference type="ARBA" id="ARBA00023163"/>
    </source>
</evidence>
<reference evidence="5 6" key="1">
    <citation type="submission" date="2015-09" db="EMBL/GenBank/DDBJ databases">
        <title>Genome sequence of Pseudomonas marginalis ICMP 3553.</title>
        <authorList>
            <person name="Visnovsky S."/>
            <person name="Lu A."/>
            <person name="Panda P."/>
            <person name="Pitman A."/>
        </authorList>
    </citation>
    <scope>NUCLEOTIDE SEQUENCE [LARGE SCALE GENOMIC DNA]</scope>
    <source>
        <strain evidence="5 6">ICMP 3553</strain>
    </source>
</reference>
<dbReference type="PANTHER" id="PTHR43280:SF31">
    <property type="entry name" value="TRANSCRIPTIONAL REGULATORY PROTEIN"/>
    <property type="match status" value="1"/>
</dbReference>
<dbReference type="PANTHER" id="PTHR43280">
    <property type="entry name" value="ARAC-FAMILY TRANSCRIPTIONAL REGULATOR"/>
    <property type="match status" value="1"/>
</dbReference>
<organism evidence="5 6">
    <name type="scientific">Pseudomonas marginalis</name>
    <name type="common">Pseudomonas panacis</name>
    <dbReference type="NCBI Taxonomy" id="298"/>
    <lineage>
        <taxon>Bacteria</taxon>
        <taxon>Pseudomonadati</taxon>
        <taxon>Pseudomonadota</taxon>
        <taxon>Gammaproteobacteria</taxon>
        <taxon>Pseudomonadales</taxon>
        <taxon>Pseudomonadaceae</taxon>
        <taxon>Pseudomonas</taxon>
    </lineage>
</organism>
<evidence type="ECO:0000256" key="1">
    <source>
        <dbReference type="ARBA" id="ARBA00023015"/>
    </source>
</evidence>
<dbReference type="Proteomes" id="UP000077563">
    <property type="component" value="Unassembled WGS sequence"/>
</dbReference>
<gene>
    <name evidence="5" type="ORF">AO064_29615</name>
</gene>
<dbReference type="GO" id="GO:0043565">
    <property type="term" value="F:sequence-specific DNA binding"/>
    <property type="evidence" value="ECO:0007669"/>
    <property type="project" value="InterPro"/>
</dbReference>
<dbReference type="GO" id="GO:0003700">
    <property type="term" value="F:DNA-binding transcription factor activity"/>
    <property type="evidence" value="ECO:0007669"/>
    <property type="project" value="InterPro"/>
</dbReference>
<dbReference type="AlphaFoldDB" id="A0A9X5KNY5"/>
<dbReference type="SMART" id="SM00342">
    <property type="entry name" value="HTH_ARAC"/>
    <property type="match status" value="1"/>
</dbReference>
<name>A0A9X5KNY5_PSEMA</name>
<dbReference type="Gene3D" id="1.10.10.60">
    <property type="entry name" value="Homeodomain-like"/>
    <property type="match status" value="1"/>
</dbReference>
<accession>A0A9X5KNY5</accession>
<keyword evidence="3" id="KW-0804">Transcription</keyword>
<dbReference type="InterPro" id="IPR018060">
    <property type="entry name" value="HTH_AraC"/>
</dbReference>
<dbReference type="SUPFAM" id="SSF46689">
    <property type="entry name" value="Homeodomain-like"/>
    <property type="match status" value="1"/>
</dbReference>
<comment type="caution">
    <text evidence="5">The sequence shown here is derived from an EMBL/GenBank/DDBJ whole genome shotgun (WGS) entry which is preliminary data.</text>
</comment>
<dbReference type="PROSITE" id="PS01124">
    <property type="entry name" value="HTH_ARAC_FAMILY_2"/>
    <property type="match status" value="1"/>
</dbReference>
<evidence type="ECO:0000313" key="5">
    <source>
        <dbReference type="EMBL" id="OAJ45585.1"/>
    </source>
</evidence>
<dbReference type="EMBL" id="LKEG01000062">
    <property type="protein sequence ID" value="OAJ45585.1"/>
    <property type="molecule type" value="Genomic_DNA"/>
</dbReference>
<protein>
    <recommendedName>
        <fullName evidence="4">HTH araC/xylS-type domain-containing protein</fullName>
    </recommendedName>
</protein>
<proteinExistence type="predicted"/>
<dbReference type="InterPro" id="IPR009057">
    <property type="entry name" value="Homeodomain-like_sf"/>
</dbReference>
<dbReference type="RefSeq" id="WP_064055513.1">
    <property type="nucleotide sequence ID" value="NZ_LKEG01000062.1"/>
</dbReference>
<feature type="domain" description="HTH araC/xylS-type" evidence="4">
    <location>
        <begin position="218"/>
        <end position="317"/>
    </location>
</feature>
<evidence type="ECO:0000259" key="4">
    <source>
        <dbReference type="PROSITE" id="PS01124"/>
    </source>
</evidence>